<dbReference type="Proteomes" id="UP001153404">
    <property type="component" value="Unassembled WGS sequence"/>
</dbReference>
<evidence type="ECO:0000313" key="3">
    <source>
        <dbReference type="Proteomes" id="UP001153404"/>
    </source>
</evidence>
<dbReference type="InterPro" id="IPR029058">
    <property type="entry name" value="AB_hydrolase_fold"/>
</dbReference>
<dbReference type="Pfam" id="PF01738">
    <property type="entry name" value="DLH"/>
    <property type="match status" value="1"/>
</dbReference>
<comment type="caution">
    <text evidence="2">The sequence shown here is derived from an EMBL/GenBank/DDBJ whole genome shotgun (WGS) entry which is preliminary data.</text>
</comment>
<feature type="domain" description="Dienelactone hydrolase" evidence="1">
    <location>
        <begin position="37"/>
        <end position="244"/>
    </location>
</feature>
<dbReference type="GO" id="GO:0016787">
    <property type="term" value="F:hydrolase activity"/>
    <property type="evidence" value="ECO:0007669"/>
    <property type="project" value="UniProtKB-KW"/>
</dbReference>
<dbReference type="InterPro" id="IPR002925">
    <property type="entry name" value="Dienelactn_hydro"/>
</dbReference>
<organism evidence="2 3">
    <name type="scientific">Cohnella rhizosphaerae</name>
    <dbReference type="NCBI Taxonomy" id="1457232"/>
    <lineage>
        <taxon>Bacteria</taxon>
        <taxon>Bacillati</taxon>
        <taxon>Bacillota</taxon>
        <taxon>Bacilli</taxon>
        <taxon>Bacillales</taxon>
        <taxon>Paenibacillaceae</taxon>
        <taxon>Cohnella</taxon>
    </lineage>
</organism>
<reference evidence="2" key="1">
    <citation type="submission" date="2022-10" db="EMBL/GenBank/DDBJ databases">
        <title>Comparative genomic analysis of Cohnella hashimotonis sp. nov., isolated from the International Space Station.</title>
        <authorList>
            <person name="Simpson A."/>
            <person name="Venkateswaran K."/>
        </authorList>
    </citation>
    <scope>NUCLEOTIDE SEQUENCE</scope>
    <source>
        <strain evidence="2">DSM 28161</strain>
    </source>
</reference>
<proteinExistence type="predicted"/>
<keyword evidence="3" id="KW-1185">Reference proteome</keyword>
<sequence>MGEYKQEDRGATSGTEIVDHIPLIWERPMSGASRDLVVWLPGLTGNKDALREHLRRFADAGFTAVSYDPYEHGERMRETPELFRQRLGANKRRYFWPMIALTAEEYPRVIDWAFERFGLDGAVLAGGISMGGDIAVTAAGLDRRIRAVAACISTPDWLRPGSDEAPSEPDTYAWNCYRRRNPLTNAALYAHAPAIRFLNGAEDGHVPPDGARRFRTALADAYAACPDRFVVTEYEGVGHAFTETMLQDALAWFLLHRSDD</sequence>
<dbReference type="Gene3D" id="3.40.50.1820">
    <property type="entry name" value="alpha/beta hydrolase"/>
    <property type="match status" value="1"/>
</dbReference>
<name>A0A9X4KPV9_9BACL</name>
<evidence type="ECO:0000313" key="2">
    <source>
        <dbReference type="EMBL" id="MDG0808021.1"/>
    </source>
</evidence>
<dbReference type="EMBL" id="JAPDIA010000001">
    <property type="protein sequence ID" value="MDG0808021.1"/>
    <property type="molecule type" value="Genomic_DNA"/>
</dbReference>
<dbReference type="InterPro" id="IPR050261">
    <property type="entry name" value="FrsA_esterase"/>
</dbReference>
<dbReference type="AlphaFoldDB" id="A0A9X4KPV9"/>
<dbReference type="RefSeq" id="WP_277528223.1">
    <property type="nucleotide sequence ID" value="NZ_JAPDIA010000001.1"/>
</dbReference>
<keyword evidence="2" id="KW-0378">Hydrolase</keyword>
<accession>A0A9X4KPV9</accession>
<dbReference type="PANTHER" id="PTHR22946">
    <property type="entry name" value="DIENELACTONE HYDROLASE DOMAIN-CONTAINING PROTEIN-RELATED"/>
    <property type="match status" value="1"/>
</dbReference>
<protein>
    <submittedName>
        <fullName evidence="2">Dienelactone hydrolase family protein</fullName>
    </submittedName>
</protein>
<gene>
    <name evidence="2" type="ORF">OMP40_00335</name>
</gene>
<dbReference type="SUPFAM" id="SSF53474">
    <property type="entry name" value="alpha/beta-Hydrolases"/>
    <property type="match status" value="1"/>
</dbReference>
<evidence type="ECO:0000259" key="1">
    <source>
        <dbReference type="Pfam" id="PF01738"/>
    </source>
</evidence>